<dbReference type="EMBL" id="KI274957">
    <property type="protein sequence ID" value="ESA23202.1"/>
    <property type="molecule type" value="Genomic_DNA"/>
</dbReference>
<gene>
    <name evidence="1" type="ORF">GLOINDRAFT_15677</name>
</gene>
<proteinExistence type="predicted"/>
<sequence length="64" mass="7412">MKKFVHSRAGVIFDLLRDLSITHGLDIDLPFLSFPHLFTDYSPTKEKANDPILDDTMINFQDFN</sequence>
<organism evidence="1">
    <name type="scientific">Rhizophagus irregularis (strain DAOM 181602 / DAOM 197198 / MUCL 43194)</name>
    <name type="common">Arbuscular mycorrhizal fungus</name>
    <name type="synonym">Glomus intraradices</name>
    <dbReference type="NCBI Taxonomy" id="747089"/>
    <lineage>
        <taxon>Eukaryota</taxon>
        <taxon>Fungi</taxon>
        <taxon>Fungi incertae sedis</taxon>
        <taxon>Mucoromycota</taxon>
        <taxon>Glomeromycotina</taxon>
        <taxon>Glomeromycetes</taxon>
        <taxon>Glomerales</taxon>
        <taxon>Glomeraceae</taxon>
        <taxon>Rhizophagus</taxon>
    </lineage>
</organism>
<protein>
    <submittedName>
        <fullName evidence="1">Uncharacterized protein</fullName>
    </submittedName>
</protein>
<evidence type="ECO:0000313" key="1">
    <source>
        <dbReference type="EMBL" id="ESA23202.1"/>
    </source>
</evidence>
<name>U9UU10_RHIID</name>
<accession>U9UU10</accession>
<reference evidence="1" key="1">
    <citation type="submission" date="2013-07" db="EMBL/GenBank/DDBJ databases">
        <title>The genome of an arbuscular mycorrhizal fungus provides insights into the evolution of the oldest plant symbiosis.</title>
        <authorList>
            <consortium name="DOE Joint Genome Institute"/>
            <person name="Tisserant E."/>
            <person name="Malbreil M."/>
            <person name="Kuo A."/>
            <person name="Kohler A."/>
            <person name="Symeonidi A."/>
            <person name="Balestrini R."/>
            <person name="Charron P."/>
            <person name="Duensing N."/>
            <person name="Frei-dit-Frey N."/>
            <person name="Gianinazzi-Pearson V."/>
            <person name="Gilbert B."/>
            <person name="Handa Y."/>
            <person name="Hijri M."/>
            <person name="Kaul R."/>
            <person name="Kawaguchi M."/>
            <person name="Krajinski F."/>
            <person name="Lammers P."/>
            <person name="Lapierre D."/>
            <person name="Masclaux F.G."/>
            <person name="Murat C."/>
            <person name="Morin E."/>
            <person name="Ndikumana S."/>
            <person name="Pagni M."/>
            <person name="Petitpierre D."/>
            <person name="Requena N."/>
            <person name="Rosikiewicz P."/>
            <person name="Riley R."/>
            <person name="Saito K."/>
            <person name="San Clemente H."/>
            <person name="Shapiro H."/>
            <person name="van Tuinen D."/>
            <person name="Becard G."/>
            <person name="Bonfante P."/>
            <person name="Paszkowski U."/>
            <person name="Shachar-Hill Y."/>
            <person name="Young J.P."/>
            <person name="Sanders I.R."/>
            <person name="Henrissat B."/>
            <person name="Rensing S.A."/>
            <person name="Grigoriev I.V."/>
            <person name="Corradi N."/>
            <person name="Roux C."/>
            <person name="Martin F."/>
        </authorList>
    </citation>
    <scope>NUCLEOTIDE SEQUENCE</scope>
    <source>
        <strain evidence="1">DAOM 197198</strain>
    </source>
</reference>
<dbReference type="HOGENOM" id="CLU_2868719_0_0_1"/>
<dbReference type="AlphaFoldDB" id="U9UU10"/>